<name>A0AAE1S6R8_9SOLA</name>
<comment type="caution">
    <text evidence="2">The sequence shown here is derived from an EMBL/GenBank/DDBJ whole genome shotgun (WGS) entry which is preliminary data.</text>
</comment>
<evidence type="ECO:0000256" key="1">
    <source>
        <dbReference type="SAM" id="SignalP"/>
    </source>
</evidence>
<organism evidence="2 3">
    <name type="scientific">Anisodus tanguticus</name>
    <dbReference type="NCBI Taxonomy" id="243964"/>
    <lineage>
        <taxon>Eukaryota</taxon>
        <taxon>Viridiplantae</taxon>
        <taxon>Streptophyta</taxon>
        <taxon>Embryophyta</taxon>
        <taxon>Tracheophyta</taxon>
        <taxon>Spermatophyta</taxon>
        <taxon>Magnoliopsida</taxon>
        <taxon>eudicotyledons</taxon>
        <taxon>Gunneridae</taxon>
        <taxon>Pentapetalae</taxon>
        <taxon>asterids</taxon>
        <taxon>lamiids</taxon>
        <taxon>Solanales</taxon>
        <taxon>Solanaceae</taxon>
        <taxon>Solanoideae</taxon>
        <taxon>Hyoscyameae</taxon>
        <taxon>Anisodus</taxon>
    </lineage>
</organism>
<gene>
    <name evidence="2" type="ORF">RND71_015724</name>
</gene>
<evidence type="ECO:0000313" key="2">
    <source>
        <dbReference type="EMBL" id="KAK4364366.1"/>
    </source>
</evidence>
<feature type="signal peptide" evidence="1">
    <location>
        <begin position="1"/>
        <end position="22"/>
    </location>
</feature>
<evidence type="ECO:0000313" key="3">
    <source>
        <dbReference type="Proteomes" id="UP001291623"/>
    </source>
</evidence>
<feature type="chain" id="PRO_5041997308" description="Secreted protein" evidence="1">
    <location>
        <begin position="23"/>
        <end position="74"/>
    </location>
</feature>
<evidence type="ECO:0008006" key="4">
    <source>
        <dbReference type="Google" id="ProtNLM"/>
    </source>
</evidence>
<dbReference type="Proteomes" id="UP001291623">
    <property type="component" value="Unassembled WGS sequence"/>
</dbReference>
<reference evidence="2" key="1">
    <citation type="submission" date="2023-12" db="EMBL/GenBank/DDBJ databases">
        <title>Genome assembly of Anisodus tanguticus.</title>
        <authorList>
            <person name="Wang Y.-J."/>
        </authorList>
    </citation>
    <scope>NUCLEOTIDE SEQUENCE</scope>
    <source>
        <strain evidence="2">KB-2021</strain>
        <tissue evidence="2">Leaf</tissue>
    </source>
</reference>
<dbReference type="AlphaFoldDB" id="A0AAE1S6R8"/>
<keyword evidence="1" id="KW-0732">Signal</keyword>
<accession>A0AAE1S6R8</accession>
<proteinExistence type="predicted"/>
<dbReference type="EMBL" id="JAVYJV010000008">
    <property type="protein sequence ID" value="KAK4364366.1"/>
    <property type="molecule type" value="Genomic_DNA"/>
</dbReference>
<keyword evidence="3" id="KW-1185">Reference proteome</keyword>
<protein>
    <recommendedName>
        <fullName evidence="4">Secreted protein</fullName>
    </recommendedName>
</protein>
<sequence>MPFFAKVQCTLLLPGVVRTIWARELMALALSHQSAEVPPPPHQEVQTCLPYRSWLSYADVVVSFISSEATESES</sequence>